<sequence length="177" mass="19803">MAALPACKGVWLVRQFPKLRPVDLDEEFDAAGAEAAHLATIEFGDEHADGGVQLCQVKEALIAQTRQDPALGNLHGDFDFGLMRRKVSLDIPKDDGTILEVPNRPACALDGRFWWSVRVVVRMMRTRDHRKGTLKRGRMTCILWPVADEICIAIDPFQNFVIPLRNTALSHKGYCHG</sequence>
<proteinExistence type="predicted"/>
<gene>
    <name evidence="1" type="ordered locus">Nham_4593</name>
</gene>
<reference evidence="2" key="1">
    <citation type="submission" date="2006-03" db="EMBL/GenBank/DDBJ databases">
        <title>Complete sequence of plasmid 3 of Nitrobacter hamburgensis X14.</title>
        <authorList>
            <consortium name="US DOE Joint Genome Institute"/>
            <person name="Copeland A."/>
            <person name="Lucas S."/>
            <person name="Lapidus A."/>
            <person name="Barry K."/>
            <person name="Detter J.C."/>
            <person name="Glavina del Rio T."/>
            <person name="Hammon N."/>
            <person name="Israni S."/>
            <person name="Dalin E."/>
            <person name="Tice H."/>
            <person name="Pitluck S."/>
            <person name="Chain P."/>
            <person name="Malfatti S."/>
            <person name="Shin M."/>
            <person name="Vergez L."/>
            <person name="Schmutz J."/>
            <person name="Larimer F."/>
            <person name="Land M."/>
            <person name="Hauser L."/>
            <person name="Kyrpides N."/>
            <person name="Ivanova N."/>
            <person name="Ward B."/>
            <person name="Arp D."/>
            <person name="Klotz M."/>
            <person name="Stein L."/>
            <person name="O'Mullan G."/>
            <person name="Starkenburg S."/>
            <person name="Sayavedra L."/>
            <person name="Poret-Peterson A.T."/>
            <person name="Gentry M.E."/>
            <person name="Bruce D."/>
            <person name="Richardson P."/>
        </authorList>
    </citation>
    <scope>NUCLEOTIDE SEQUENCE [LARGE SCALE GENOMIC DNA]</scope>
    <source>
        <strain evidence="2">DSM 10229 / NCIMB 13809 / X14</strain>
        <plasmid evidence="2">Plasmid pNITHX3</plasmid>
    </source>
</reference>
<accession>Q1QF34</accession>
<keyword evidence="2" id="KW-1185">Reference proteome</keyword>
<evidence type="ECO:0000313" key="2">
    <source>
        <dbReference type="Proteomes" id="UP000001953"/>
    </source>
</evidence>
<dbReference type="KEGG" id="nha:Nham_4593"/>
<geneLocation type="plasmid" evidence="2">
    <name>pNITHX3</name>
</geneLocation>
<protein>
    <submittedName>
        <fullName evidence="1">Uncharacterized protein</fullName>
    </submittedName>
</protein>
<name>Q1QF34_NITHX</name>
<dbReference type="HOGENOM" id="CLU_1516360_0_0_5"/>
<dbReference type="Proteomes" id="UP000001953">
    <property type="component" value="Plasmid 3"/>
</dbReference>
<evidence type="ECO:0000313" key="1">
    <source>
        <dbReference type="EMBL" id="ABE65163.1"/>
    </source>
</evidence>
<dbReference type="EMBL" id="CP000322">
    <property type="protein sequence ID" value="ABE65163.1"/>
    <property type="molecule type" value="Genomic_DNA"/>
</dbReference>
<keyword evidence="1" id="KW-0614">Plasmid</keyword>
<dbReference type="AlphaFoldDB" id="Q1QF34"/>
<organism evidence="1 2">
    <name type="scientific">Nitrobacter hamburgensis (strain DSM 10229 / NCIMB 13809 / X14)</name>
    <dbReference type="NCBI Taxonomy" id="323097"/>
    <lineage>
        <taxon>Bacteria</taxon>
        <taxon>Pseudomonadati</taxon>
        <taxon>Pseudomonadota</taxon>
        <taxon>Alphaproteobacteria</taxon>
        <taxon>Hyphomicrobiales</taxon>
        <taxon>Nitrobacteraceae</taxon>
        <taxon>Nitrobacter</taxon>
    </lineage>
</organism>